<dbReference type="SUPFAM" id="SSF53335">
    <property type="entry name" value="S-adenosyl-L-methionine-dependent methyltransferases"/>
    <property type="match status" value="1"/>
</dbReference>
<evidence type="ECO:0000313" key="2">
    <source>
        <dbReference type="Proteomes" id="UP000199150"/>
    </source>
</evidence>
<dbReference type="InterPro" id="IPR029063">
    <property type="entry name" value="SAM-dependent_MTases_sf"/>
</dbReference>
<sequence>MGLYADLQKSKSEEDVKDAYIKALGLKSYSKNIIDIQTKEVWFEAKANDSWTFYEMFTQLLHYVQVALNKGEHVPALLCVMDTGKAALMQSSHVIPFLAKKTIKWGKSASAVPKEAVDAISIHIGTHFVAFNIENDAAEFVTTVKDAIASGAIIRTQITPDNLKQVFDKWVEMVGQEIEDVEEDSFNLLFFADIMNDGTVSTHKDLTAKLLFMDGDPVFDLHGKLHALRNVEGYRRFWSIYHRPPKKDYRNDILERRDSLIPVVERVFKGAFYTPLHVVDKAYDHLAFVLGKNWQKKYKVWDMCCGVGNLEVKHSNHRNLFMSTLDQSDVDVMKATKTCVAAHRFQYDYLNDDVTEDGKIDYSLTDKLPQELRDAIAAKEKIVVLINPPYAEAMNAGTGVATTVVGRAFGGDVGFARRELFIQFLLRIQAELPNAIVAMFSKLKYVNAPNFDDFRDEWNAQYLGGFVVPSRAFDGLKGEFPIGFLVWDTAKKRKEPFEIEAEVLNKHAQPIGAKRFYDVPKDRLLNAWIKRTKPNSTPALPLTNALEPTTRTGDVRGTRWAEGAIGGMISNGSDLQHAGNTVLFSSGYASAGGFLVTEENLWQSAVVFTAKRIIRQTWLNDRDQFLIPSQDIPKEMANDCLVWMLFNNRNLSAGADGLMWQGKSWSLVNHFIPYTEDQVGALSRFESDFMSSHLATLKLSKEAKKVLADGRKVWAAYFKAVEKKQIAKSIRDEFKLNRADVGWYQIRNTLEALVGQGIVVSARPRDIDSSYRALSEKIEPEIYAKGILKA</sequence>
<name>A0A1G4TB90_9CAUL</name>
<proteinExistence type="predicted"/>
<protein>
    <recommendedName>
        <fullName evidence="3">Methyltransferase domain-containing protein</fullName>
    </recommendedName>
</protein>
<organism evidence="1 2">
    <name type="scientific">Asticcacaulis taihuensis</name>
    <dbReference type="NCBI Taxonomy" id="260084"/>
    <lineage>
        <taxon>Bacteria</taxon>
        <taxon>Pseudomonadati</taxon>
        <taxon>Pseudomonadota</taxon>
        <taxon>Alphaproteobacteria</taxon>
        <taxon>Caulobacterales</taxon>
        <taxon>Caulobacteraceae</taxon>
        <taxon>Asticcacaulis</taxon>
    </lineage>
</organism>
<evidence type="ECO:0000313" key="1">
    <source>
        <dbReference type="EMBL" id="SCW78694.1"/>
    </source>
</evidence>
<dbReference type="RefSeq" id="WP_090650303.1">
    <property type="nucleotide sequence ID" value="NZ_CBCRYE010000007.1"/>
</dbReference>
<accession>A0A1G4TB90</accession>
<gene>
    <name evidence="1" type="ORF">SAMN02927928_3410</name>
</gene>
<keyword evidence="2" id="KW-1185">Reference proteome</keyword>
<dbReference type="AlphaFoldDB" id="A0A1G4TB90"/>
<dbReference type="Proteomes" id="UP000199150">
    <property type="component" value="Unassembled WGS sequence"/>
</dbReference>
<evidence type="ECO:0008006" key="3">
    <source>
        <dbReference type="Google" id="ProtNLM"/>
    </source>
</evidence>
<dbReference type="Gene3D" id="3.40.50.150">
    <property type="entry name" value="Vaccinia Virus protein VP39"/>
    <property type="match status" value="1"/>
</dbReference>
<dbReference type="OrthoDB" id="399884at2"/>
<dbReference type="EMBL" id="FMTS01000007">
    <property type="protein sequence ID" value="SCW78694.1"/>
    <property type="molecule type" value="Genomic_DNA"/>
</dbReference>
<dbReference type="STRING" id="260084.SAMN02927928_3410"/>
<reference evidence="2" key="1">
    <citation type="submission" date="2016-10" db="EMBL/GenBank/DDBJ databases">
        <authorList>
            <person name="Varghese N."/>
            <person name="Submissions S."/>
        </authorList>
    </citation>
    <scope>NUCLEOTIDE SEQUENCE [LARGE SCALE GENOMIC DNA]</scope>
    <source>
        <strain evidence="2">CGMCC 1.3431</strain>
    </source>
</reference>